<sequence>MTTAELQLETIRVDQRGRVLTATVIAPPLNFVTPAVVRDLDTLTATAERDGTVGAIVLTGGLPGRFLTHADPAALTGMIELPHPFIPARLAAPFVPVLNTALRIPGATRVTERLGGLGTGLVWGYRWKRTTLRMNRSRIVYLAAINGPALGGGHEIALACDLRYAADAEHVKFGQIESLANLIPGGGGTQRLPRLIGAAKAIELTLEGAPVDAATALRLGLVHRLTPETELLAETQSTAARLAARNPVVVAELKRAIYFGPNRPLPRGLDHELAAFLSTGTTKSATRTTKAFFEDLDRLADTPFLAAPKAWLDGTRVDQTSD</sequence>
<evidence type="ECO:0000256" key="4">
    <source>
        <dbReference type="ARBA" id="ARBA00023709"/>
    </source>
</evidence>
<gene>
    <name evidence="7" type="ORF">F5544_22140</name>
</gene>
<evidence type="ECO:0000256" key="5">
    <source>
        <dbReference type="ARBA" id="ARBA00023717"/>
    </source>
</evidence>
<keyword evidence="3" id="KW-0443">Lipid metabolism</keyword>
<dbReference type="CDD" id="cd06558">
    <property type="entry name" value="crotonase-like"/>
    <property type="match status" value="1"/>
</dbReference>
<keyword evidence="8" id="KW-1185">Reference proteome</keyword>
<protein>
    <submittedName>
        <fullName evidence="7">Enoyl-CoA hydratase/isomerase family protein</fullName>
    </submittedName>
</protein>
<dbReference type="EMBL" id="CP046172">
    <property type="protein sequence ID" value="QIS12290.1"/>
    <property type="molecule type" value="Genomic_DNA"/>
</dbReference>
<dbReference type="PROSITE" id="PS00166">
    <property type="entry name" value="ENOYL_COA_HYDRATASE"/>
    <property type="match status" value="1"/>
</dbReference>
<dbReference type="InterPro" id="IPR029045">
    <property type="entry name" value="ClpP/crotonase-like_dom_sf"/>
</dbReference>
<evidence type="ECO:0000256" key="2">
    <source>
        <dbReference type="ARBA" id="ARBA00005254"/>
    </source>
</evidence>
<dbReference type="PANTHER" id="PTHR11941">
    <property type="entry name" value="ENOYL-COA HYDRATASE-RELATED"/>
    <property type="match status" value="1"/>
</dbReference>
<dbReference type="GO" id="GO:0006635">
    <property type="term" value="P:fatty acid beta-oxidation"/>
    <property type="evidence" value="ECO:0007669"/>
    <property type="project" value="TreeGrafter"/>
</dbReference>
<evidence type="ECO:0000256" key="1">
    <source>
        <dbReference type="ARBA" id="ARBA00002994"/>
    </source>
</evidence>
<dbReference type="RefSeq" id="WP_167474992.1">
    <property type="nucleotide sequence ID" value="NZ_CP046172.1"/>
</dbReference>
<evidence type="ECO:0000256" key="6">
    <source>
        <dbReference type="RuleBase" id="RU003707"/>
    </source>
</evidence>
<dbReference type="GO" id="GO:0016853">
    <property type="term" value="F:isomerase activity"/>
    <property type="evidence" value="ECO:0007669"/>
    <property type="project" value="UniProtKB-KW"/>
</dbReference>
<comment type="function">
    <text evidence="1">Could possibly oxidize fatty acids using specific components.</text>
</comment>
<keyword evidence="3" id="KW-0276">Fatty acid metabolism</keyword>
<dbReference type="Proteomes" id="UP000503540">
    <property type="component" value="Chromosome"/>
</dbReference>
<comment type="catalytic activity">
    <reaction evidence="5">
        <text>a 4-saturated-(3S)-3-hydroxyacyl-CoA = a (3E)-enoyl-CoA + H2O</text>
        <dbReference type="Rhea" id="RHEA:20724"/>
        <dbReference type="ChEBI" id="CHEBI:15377"/>
        <dbReference type="ChEBI" id="CHEBI:58521"/>
        <dbReference type="ChEBI" id="CHEBI:137480"/>
        <dbReference type="EC" id="4.2.1.17"/>
    </reaction>
</comment>
<dbReference type="AlphaFoldDB" id="A0A6G9YGM2"/>
<dbReference type="KEGG" id="nah:F5544_22140"/>
<comment type="catalytic activity">
    <reaction evidence="4">
        <text>a (3S)-3-hydroxyacyl-CoA = a (2E)-enoyl-CoA + H2O</text>
        <dbReference type="Rhea" id="RHEA:16105"/>
        <dbReference type="ChEBI" id="CHEBI:15377"/>
        <dbReference type="ChEBI" id="CHEBI:57318"/>
        <dbReference type="ChEBI" id="CHEBI:58856"/>
        <dbReference type="EC" id="4.2.1.17"/>
    </reaction>
</comment>
<proteinExistence type="inferred from homology"/>
<organism evidence="7 8">
    <name type="scientific">Nocardia arthritidis</name>
    <dbReference type="NCBI Taxonomy" id="228602"/>
    <lineage>
        <taxon>Bacteria</taxon>
        <taxon>Bacillati</taxon>
        <taxon>Actinomycetota</taxon>
        <taxon>Actinomycetes</taxon>
        <taxon>Mycobacteriales</taxon>
        <taxon>Nocardiaceae</taxon>
        <taxon>Nocardia</taxon>
    </lineage>
</organism>
<evidence type="ECO:0000313" key="8">
    <source>
        <dbReference type="Proteomes" id="UP000503540"/>
    </source>
</evidence>
<comment type="similarity">
    <text evidence="2 6">Belongs to the enoyl-CoA hydratase/isomerase family.</text>
</comment>
<dbReference type="PANTHER" id="PTHR11941:SF54">
    <property type="entry name" value="ENOYL-COA HYDRATASE, MITOCHONDRIAL"/>
    <property type="match status" value="1"/>
</dbReference>
<dbReference type="Pfam" id="PF00378">
    <property type="entry name" value="ECH_1"/>
    <property type="match status" value="1"/>
</dbReference>
<dbReference type="SUPFAM" id="SSF52096">
    <property type="entry name" value="ClpP/crotonase"/>
    <property type="match status" value="1"/>
</dbReference>
<dbReference type="Gene3D" id="3.90.226.10">
    <property type="entry name" value="2-enoyl-CoA Hydratase, Chain A, domain 1"/>
    <property type="match status" value="1"/>
</dbReference>
<dbReference type="GO" id="GO:0004300">
    <property type="term" value="F:enoyl-CoA hydratase activity"/>
    <property type="evidence" value="ECO:0007669"/>
    <property type="project" value="UniProtKB-EC"/>
</dbReference>
<evidence type="ECO:0000256" key="3">
    <source>
        <dbReference type="ARBA" id="ARBA00022832"/>
    </source>
</evidence>
<accession>A0A6G9YGM2</accession>
<dbReference type="InterPro" id="IPR001753">
    <property type="entry name" value="Enoyl-CoA_hydra/iso"/>
</dbReference>
<reference evidence="7 8" key="1">
    <citation type="journal article" date="2019" name="ACS Chem. Biol.">
        <title>Identification and Mobilization of a Cryptic Antibiotic Biosynthesis Gene Locus from a Human-Pathogenic Nocardia Isolate.</title>
        <authorList>
            <person name="Herisse M."/>
            <person name="Ishida K."/>
            <person name="Porter J.L."/>
            <person name="Howden B."/>
            <person name="Hertweck C."/>
            <person name="Stinear T.P."/>
            <person name="Pidot S.J."/>
        </authorList>
    </citation>
    <scope>NUCLEOTIDE SEQUENCE [LARGE SCALE GENOMIC DNA]</scope>
    <source>
        <strain evidence="7 8">AUSMDU00012717</strain>
    </source>
</reference>
<evidence type="ECO:0000313" key="7">
    <source>
        <dbReference type="EMBL" id="QIS12290.1"/>
    </source>
</evidence>
<dbReference type="InterPro" id="IPR018376">
    <property type="entry name" value="Enoyl-CoA_hyd/isom_CS"/>
</dbReference>
<name>A0A6G9YGM2_9NOCA</name>
<keyword evidence="7" id="KW-0413">Isomerase</keyword>